<reference evidence="1" key="2">
    <citation type="journal article" date="2022" name="Res Sq">
        <title>Evolution of multicellular longitudinally dividing oral cavity symbionts (Neisseriaceae).</title>
        <authorList>
            <person name="Nyongesa S."/>
            <person name="Weber P."/>
            <person name="Bernet E."/>
            <person name="Pullido F."/>
            <person name="Nieckarz M."/>
            <person name="Delaby M."/>
            <person name="Nieves C."/>
            <person name="Viehboeck T."/>
            <person name="Krause N."/>
            <person name="Rivera-Millot A."/>
            <person name="Nakamura A."/>
            <person name="Vischer N."/>
            <person name="VanNieuwenhze M."/>
            <person name="Brun Y."/>
            <person name="Cava F."/>
            <person name="Bulgheresi S."/>
            <person name="Veyrier F."/>
        </authorList>
    </citation>
    <scope>NUCLEOTIDE SEQUENCE</scope>
    <source>
        <strain evidence="1">SAG 1488-6</strain>
    </source>
</reference>
<name>A0ABY4ED81_VITST</name>
<proteinExistence type="predicted"/>
<dbReference type="Proteomes" id="UP000832034">
    <property type="component" value="Chromosome"/>
</dbReference>
<gene>
    <name evidence="1" type="ORF">LVJ81_05095</name>
</gene>
<keyword evidence="2" id="KW-1185">Reference proteome</keyword>
<dbReference type="EMBL" id="CP091512">
    <property type="protein sequence ID" value="UOO93407.1"/>
    <property type="molecule type" value="Genomic_DNA"/>
</dbReference>
<protein>
    <submittedName>
        <fullName evidence="1">Uncharacterized protein</fullName>
    </submittedName>
</protein>
<dbReference type="RefSeq" id="WP_019959146.1">
    <property type="nucleotide sequence ID" value="NZ_CP091512.1"/>
</dbReference>
<evidence type="ECO:0000313" key="2">
    <source>
        <dbReference type="Proteomes" id="UP000832034"/>
    </source>
</evidence>
<sequence>MMNIAIGVQGRFQFTKRNAVTHEVTQETDWMDNIVLNSGLDLMAAGSWFGGIALGTGNSTPVVTQTDLDARFAASTTQQGSTVNGVSSEVPYYGFSRKTFRFAAGVFNNTILSEVGILSGNTSSAIINRALITDAQGNPTSITMLADEYLDVTVEVRVYPNASDQVGSIAIMNRDQVAQTVNYTIRPANINQAASYKIGTNMRASVGTNGNALATYSGAIGAAEYIPSGTNRWTSTASAITHNIASYVGGSFKTVHTVSLPVEQGNTTFSSMLIYTPLGLYQIGFDTPISKVNTQTMRFQYVVTWGRKT</sequence>
<organism evidence="1 2">
    <name type="scientific">Vitreoscilla stercoraria</name>
    <dbReference type="NCBI Taxonomy" id="61"/>
    <lineage>
        <taxon>Bacteria</taxon>
        <taxon>Pseudomonadati</taxon>
        <taxon>Pseudomonadota</taxon>
        <taxon>Betaproteobacteria</taxon>
        <taxon>Neisseriales</taxon>
        <taxon>Neisseriaceae</taxon>
        <taxon>Vitreoscilla</taxon>
    </lineage>
</organism>
<accession>A0ABY4ED81</accession>
<reference evidence="1" key="1">
    <citation type="submission" date="2021-12" db="EMBL/GenBank/DDBJ databases">
        <authorList>
            <person name="Veyrier F.J."/>
        </authorList>
    </citation>
    <scope>NUCLEOTIDE SEQUENCE</scope>
    <source>
        <strain evidence="1">SAG 1488-6</strain>
    </source>
</reference>
<evidence type="ECO:0000313" key="1">
    <source>
        <dbReference type="EMBL" id="UOO93407.1"/>
    </source>
</evidence>